<gene>
    <name evidence="1" type="ORF">NDU88_000570</name>
</gene>
<name>A0AAV7P4J3_PLEWA</name>
<evidence type="ECO:0000313" key="2">
    <source>
        <dbReference type="Proteomes" id="UP001066276"/>
    </source>
</evidence>
<reference evidence="1" key="1">
    <citation type="journal article" date="2022" name="bioRxiv">
        <title>Sequencing and chromosome-scale assembly of the giantPleurodeles waltlgenome.</title>
        <authorList>
            <person name="Brown T."/>
            <person name="Elewa A."/>
            <person name="Iarovenko S."/>
            <person name="Subramanian E."/>
            <person name="Araus A.J."/>
            <person name="Petzold A."/>
            <person name="Susuki M."/>
            <person name="Suzuki K.-i.T."/>
            <person name="Hayashi T."/>
            <person name="Toyoda A."/>
            <person name="Oliveira C."/>
            <person name="Osipova E."/>
            <person name="Leigh N.D."/>
            <person name="Simon A."/>
            <person name="Yun M.H."/>
        </authorList>
    </citation>
    <scope>NUCLEOTIDE SEQUENCE</scope>
    <source>
        <strain evidence="1">20211129_DDA</strain>
        <tissue evidence="1">Liver</tissue>
    </source>
</reference>
<evidence type="ECO:0000313" key="1">
    <source>
        <dbReference type="EMBL" id="KAJ1122065.1"/>
    </source>
</evidence>
<dbReference type="EMBL" id="JANPWB010000011">
    <property type="protein sequence ID" value="KAJ1122065.1"/>
    <property type="molecule type" value="Genomic_DNA"/>
</dbReference>
<comment type="caution">
    <text evidence="1">The sequence shown here is derived from an EMBL/GenBank/DDBJ whole genome shotgun (WGS) entry which is preliminary data.</text>
</comment>
<keyword evidence="2" id="KW-1185">Reference proteome</keyword>
<accession>A0AAV7P4J3</accession>
<proteinExistence type="predicted"/>
<organism evidence="1 2">
    <name type="scientific">Pleurodeles waltl</name>
    <name type="common">Iberian ribbed newt</name>
    <dbReference type="NCBI Taxonomy" id="8319"/>
    <lineage>
        <taxon>Eukaryota</taxon>
        <taxon>Metazoa</taxon>
        <taxon>Chordata</taxon>
        <taxon>Craniata</taxon>
        <taxon>Vertebrata</taxon>
        <taxon>Euteleostomi</taxon>
        <taxon>Amphibia</taxon>
        <taxon>Batrachia</taxon>
        <taxon>Caudata</taxon>
        <taxon>Salamandroidea</taxon>
        <taxon>Salamandridae</taxon>
        <taxon>Pleurodelinae</taxon>
        <taxon>Pleurodeles</taxon>
    </lineage>
</organism>
<protein>
    <submittedName>
        <fullName evidence="1">Uncharacterized protein</fullName>
    </submittedName>
</protein>
<sequence>MVTSSFYLHLCASQLSKLASVSSRVKTRLDTHCPVQEVQDNIDAAAREEGSKLHLISERELCMFASKKRYNDRRQGIQQEVMPERMLCGTRYPLSAQAVHVIHFQRV</sequence>
<dbReference type="AlphaFoldDB" id="A0AAV7P4J3"/>
<dbReference type="Proteomes" id="UP001066276">
    <property type="component" value="Chromosome 7"/>
</dbReference>